<dbReference type="PANTHER" id="PTHR40265:SF1">
    <property type="entry name" value="GLYOXALASE-LIKE DOMAIN-CONTAINING PROTEIN"/>
    <property type="match status" value="1"/>
</dbReference>
<dbReference type="InterPro" id="IPR029068">
    <property type="entry name" value="Glyas_Bleomycin-R_OHBP_Dase"/>
</dbReference>
<reference evidence="2 3" key="1">
    <citation type="submission" date="2020-04" db="EMBL/GenBank/DDBJ databases">
        <title>Paraburkholderia sp. RP-4-7 isolated from soil.</title>
        <authorList>
            <person name="Dahal R.H."/>
        </authorList>
    </citation>
    <scope>NUCLEOTIDE SEQUENCE [LARGE SCALE GENOMIC DNA]</scope>
    <source>
        <strain evidence="2 3">RP-4-7</strain>
    </source>
</reference>
<sequence length="309" mass="33851">MIPPNQHRLGIDHPVISVRNHPEAVEKFIRLGFSPSPISYHPWGSVLTLMMFENNFIELIGVDDPSKFGTGEVDGFCYGRTLGEFLARSEGLGLVSLHSKDIEGDFAAVKASGLPTQQRVDFRRKLTRADGTPDEAVVSLGMIMDTELGDVSNFLCQQHRPEFIWRKDWQDHPNGANAVLEVVYVARDLRPLEERWSKLFGGEQTVRVDGHVEADTGCGKVVALTPQQAEERFSAVGLPVSYTEKPHGIALQVQVRDIAITEQVLGENGVSYAGTSEGIAVTPDSAGNAIIEFVQAHQGTPVAVERLVL</sequence>
<proteinExistence type="predicted"/>
<dbReference type="RefSeq" id="WP_169490618.1">
    <property type="nucleotide sequence ID" value="NZ_JABBGJ010000062.1"/>
</dbReference>
<dbReference type="Pfam" id="PF13468">
    <property type="entry name" value="Glyoxalase_3"/>
    <property type="match status" value="1"/>
</dbReference>
<dbReference type="SUPFAM" id="SSF54593">
    <property type="entry name" value="Glyoxalase/Bleomycin resistance protein/Dihydroxybiphenyl dioxygenase"/>
    <property type="match status" value="1"/>
</dbReference>
<gene>
    <name evidence="2" type="ORF">HHL24_38910</name>
</gene>
<evidence type="ECO:0000313" key="2">
    <source>
        <dbReference type="EMBL" id="NMM03833.1"/>
    </source>
</evidence>
<dbReference type="Proteomes" id="UP000544134">
    <property type="component" value="Unassembled WGS sequence"/>
</dbReference>
<organism evidence="2 3">
    <name type="scientific">Paraburkholderia polaris</name>
    <dbReference type="NCBI Taxonomy" id="2728848"/>
    <lineage>
        <taxon>Bacteria</taxon>
        <taxon>Pseudomonadati</taxon>
        <taxon>Pseudomonadota</taxon>
        <taxon>Betaproteobacteria</taxon>
        <taxon>Burkholderiales</taxon>
        <taxon>Burkholderiaceae</taxon>
        <taxon>Paraburkholderia</taxon>
    </lineage>
</organism>
<protein>
    <submittedName>
        <fullName evidence="2">VOC family protein</fullName>
    </submittedName>
</protein>
<dbReference type="Gene3D" id="3.10.180.10">
    <property type="entry name" value="2,3-Dihydroxybiphenyl 1,2-Dioxygenase, domain 1"/>
    <property type="match status" value="1"/>
</dbReference>
<evidence type="ECO:0000313" key="3">
    <source>
        <dbReference type="Proteomes" id="UP000544134"/>
    </source>
</evidence>
<name>A0A848IRV0_9BURK</name>
<dbReference type="EMBL" id="JABBGJ010000062">
    <property type="protein sequence ID" value="NMM03833.1"/>
    <property type="molecule type" value="Genomic_DNA"/>
</dbReference>
<dbReference type="AlphaFoldDB" id="A0A848IRV0"/>
<accession>A0A848IRV0</accession>
<feature type="domain" description="Glyoxalase-like" evidence="1">
    <location>
        <begin position="11"/>
        <end position="200"/>
    </location>
</feature>
<dbReference type="InterPro" id="IPR025870">
    <property type="entry name" value="Glyoxalase-like_dom"/>
</dbReference>
<evidence type="ECO:0000259" key="1">
    <source>
        <dbReference type="Pfam" id="PF13468"/>
    </source>
</evidence>
<dbReference type="PANTHER" id="PTHR40265">
    <property type="entry name" value="BLL2707 PROTEIN"/>
    <property type="match status" value="1"/>
</dbReference>
<comment type="caution">
    <text evidence="2">The sequence shown here is derived from an EMBL/GenBank/DDBJ whole genome shotgun (WGS) entry which is preliminary data.</text>
</comment>
<keyword evidence="3" id="KW-1185">Reference proteome</keyword>